<reference evidence="2" key="1">
    <citation type="journal article" date="2019" name="Int. J. Syst. Evol. Microbiol.">
        <title>The Global Catalogue of Microorganisms (GCM) 10K type strain sequencing project: providing services to taxonomists for standard genome sequencing and annotation.</title>
        <authorList>
            <consortium name="The Broad Institute Genomics Platform"/>
            <consortium name="The Broad Institute Genome Sequencing Center for Infectious Disease"/>
            <person name="Wu L."/>
            <person name="Ma J."/>
        </authorList>
    </citation>
    <scope>NUCLEOTIDE SEQUENCE [LARGE SCALE GENOMIC DNA]</scope>
    <source>
        <strain evidence="2">JCM 16014</strain>
    </source>
</reference>
<sequence length="118" mass="13496">MRPVVRYFMSPDVDLDDFQPEDPECFSFLLQVIVGPRDSEGEESVMMTVCTPRGLEDRVRQSGGVLFGRSLLIVDTPDVQVIKKAVTRAIERIDCPTWREIAYRLSRLGIHEFEDHLG</sequence>
<name>A0ABP5G6W4_9ACTN</name>
<accession>A0ABP5G6W4</accession>
<protein>
    <recommendedName>
        <fullName evidence="3">Immunity protein 8</fullName>
    </recommendedName>
</protein>
<organism evidence="1 2">
    <name type="scientific">Catenulispora yoronensis</name>
    <dbReference type="NCBI Taxonomy" id="450799"/>
    <lineage>
        <taxon>Bacteria</taxon>
        <taxon>Bacillati</taxon>
        <taxon>Actinomycetota</taxon>
        <taxon>Actinomycetes</taxon>
        <taxon>Catenulisporales</taxon>
        <taxon>Catenulisporaceae</taxon>
        <taxon>Catenulispora</taxon>
    </lineage>
</organism>
<dbReference type="Pfam" id="PF15586">
    <property type="entry name" value="Imm8"/>
    <property type="match status" value="1"/>
</dbReference>
<dbReference type="InterPro" id="IPR028964">
    <property type="entry name" value="Imm8"/>
</dbReference>
<dbReference type="Proteomes" id="UP001500751">
    <property type="component" value="Unassembled WGS sequence"/>
</dbReference>
<comment type="caution">
    <text evidence="1">The sequence shown here is derived from an EMBL/GenBank/DDBJ whole genome shotgun (WGS) entry which is preliminary data.</text>
</comment>
<dbReference type="EMBL" id="BAAAQN010000031">
    <property type="protein sequence ID" value="GAA2041305.1"/>
    <property type="molecule type" value="Genomic_DNA"/>
</dbReference>
<evidence type="ECO:0008006" key="3">
    <source>
        <dbReference type="Google" id="ProtNLM"/>
    </source>
</evidence>
<evidence type="ECO:0000313" key="2">
    <source>
        <dbReference type="Proteomes" id="UP001500751"/>
    </source>
</evidence>
<evidence type="ECO:0000313" key="1">
    <source>
        <dbReference type="EMBL" id="GAA2041305.1"/>
    </source>
</evidence>
<gene>
    <name evidence="1" type="ORF">GCM10009839_49640</name>
</gene>
<proteinExistence type="predicted"/>
<dbReference type="RefSeq" id="WP_344668049.1">
    <property type="nucleotide sequence ID" value="NZ_BAAAQN010000031.1"/>
</dbReference>
<keyword evidence="2" id="KW-1185">Reference proteome</keyword>